<reference evidence="1" key="1">
    <citation type="submission" date="2021-05" db="EMBL/GenBank/DDBJ databases">
        <authorList>
            <person name="Scholz U."/>
            <person name="Mascher M."/>
            <person name="Fiebig A."/>
        </authorList>
    </citation>
    <scope>NUCLEOTIDE SEQUENCE [LARGE SCALE GENOMIC DNA]</scope>
</reference>
<evidence type="ECO:0000313" key="1">
    <source>
        <dbReference type="EnsemblPlants" id="AVESA.00010b.r2.6CG1139570.1.CDS"/>
    </source>
</evidence>
<dbReference type="Proteomes" id="UP001732700">
    <property type="component" value="Chromosome 6C"/>
</dbReference>
<reference evidence="1" key="2">
    <citation type="submission" date="2025-09" db="UniProtKB">
        <authorList>
            <consortium name="EnsemblPlants"/>
        </authorList>
    </citation>
    <scope>IDENTIFICATION</scope>
</reference>
<organism evidence="1 2">
    <name type="scientific">Avena sativa</name>
    <name type="common">Oat</name>
    <dbReference type="NCBI Taxonomy" id="4498"/>
    <lineage>
        <taxon>Eukaryota</taxon>
        <taxon>Viridiplantae</taxon>
        <taxon>Streptophyta</taxon>
        <taxon>Embryophyta</taxon>
        <taxon>Tracheophyta</taxon>
        <taxon>Spermatophyta</taxon>
        <taxon>Magnoliopsida</taxon>
        <taxon>Liliopsida</taxon>
        <taxon>Poales</taxon>
        <taxon>Poaceae</taxon>
        <taxon>BOP clade</taxon>
        <taxon>Pooideae</taxon>
        <taxon>Poodae</taxon>
        <taxon>Poeae</taxon>
        <taxon>Poeae Chloroplast Group 1 (Aveneae type)</taxon>
        <taxon>Aveninae</taxon>
        <taxon>Avena</taxon>
    </lineage>
</organism>
<accession>A0ACD5ZFE4</accession>
<sequence>MVAAVSPPGAAGAAAVSGATTTIIASFHSGHCASPSRALPLPAGVGAARRYHHSSACCFAAAKPTPAPVATELDDLEDGGVGANGADPKPATRKKRRARKGKKSAAALEEEEEAKRKAEEEEAAAKKKKAEEESRAAAKAGLDLDEVMAVSPVGLGRRSRQLFDEVWRKFSRLGQMSSASATEALAEEEQAVLSRGGPMCEFTVPGAQDTTVLVVGATSRIGRIVVRKLMLRGYNVKALVRRDDAEVIDMLPRSVDIVVGDVGDPLTVQSAVSGCSKIIYCATARSTITGDLNRVDNQGVRNVSKAFQDYYNEMAQLRAGKSSKSKLLIAKFKSKKSLNGWEVNQGSYFPNTYASGSRFDEGIDASFEFSQDGQAVFAGFVFTRGGYVEISRRLSLPLGSTLDRYDGLILSVGGNGRSYVVILETGPLADTSQSKQYFARMTTKVGFCRVRVPFSAFRPRPGDASQGGTDPRNFELILEYIKALPTGQETDFILVSCTGSGIEPNRREQVLKAKKAGEDALRRSGLGYTIVRPGPLQEEPGGQRALIFDQGNRISQAISCADVADICVKALHDSTARNKSFDVCYEYVAEQGNELYELVAHLPDKANNYLTPALSVLEKNT</sequence>
<keyword evidence="2" id="KW-1185">Reference proteome</keyword>
<protein>
    <submittedName>
        <fullName evidence="1">Uncharacterized protein</fullName>
    </submittedName>
</protein>
<name>A0ACD5ZFE4_AVESA</name>
<proteinExistence type="predicted"/>
<evidence type="ECO:0000313" key="2">
    <source>
        <dbReference type="Proteomes" id="UP001732700"/>
    </source>
</evidence>
<dbReference type="EnsemblPlants" id="AVESA.00010b.r2.6CG1139570.1">
    <property type="protein sequence ID" value="AVESA.00010b.r2.6CG1139570.1.CDS"/>
    <property type="gene ID" value="AVESA.00010b.r2.6CG1139570"/>
</dbReference>